<gene>
    <name evidence="1" type="ORF">S01H1_41117</name>
</gene>
<feature type="non-terminal residue" evidence="1">
    <location>
        <position position="63"/>
    </location>
</feature>
<evidence type="ECO:0000313" key="1">
    <source>
        <dbReference type="EMBL" id="GAG11346.1"/>
    </source>
</evidence>
<accession>X0WF66</accession>
<protein>
    <submittedName>
        <fullName evidence="1">Uncharacterized protein</fullName>
    </submittedName>
</protein>
<dbReference type="AlphaFoldDB" id="X0WF66"/>
<organism evidence="1">
    <name type="scientific">marine sediment metagenome</name>
    <dbReference type="NCBI Taxonomy" id="412755"/>
    <lineage>
        <taxon>unclassified sequences</taxon>
        <taxon>metagenomes</taxon>
        <taxon>ecological metagenomes</taxon>
    </lineage>
</organism>
<comment type="caution">
    <text evidence="1">The sequence shown here is derived from an EMBL/GenBank/DDBJ whole genome shotgun (WGS) entry which is preliminary data.</text>
</comment>
<name>X0WF66_9ZZZZ</name>
<sequence length="63" mass="7191">MIEPIKITVWDYDRAYYGGAPHNRQATEFPTKYEVEAWCVGGEEGILAYFYLDDSLCVAHGDD</sequence>
<proteinExistence type="predicted"/>
<reference evidence="1" key="1">
    <citation type="journal article" date="2014" name="Front. Microbiol.">
        <title>High frequency of phylogenetically diverse reductive dehalogenase-homologous genes in deep subseafloor sedimentary metagenomes.</title>
        <authorList>
            <person name="Kawai M."/>
            <person name="Futagami T."/>
            <person name="Toyoda A."/>
            <person name="Takaki Y."/>
            <person name="Nishi S."/>
            <person name="Hori S."/>
            <person name="Arai W."/>
            <person name="Tsubouchi T."/>
            <person name="Morono Y."/>
            <person name="Uchiyama I."/>
            <person name="Ito T."/>
            <person name="Fujiyama A."/>
            <person name="Inagaki F."/>
            <person name="Takami H."/>
        </authorList>
    </citation>
    <scope>NUCLEOTIDE SEQUENCE</scope>
    <source>
        <strain evidence="1">Expedition CK06-06</strain>
    </source>
</reference>
<dbReference type="EMBL" id="BARS01026059">
    <property type="protein sequence ID" value="GAG11346.1"/>
    <property type="molecule type" value="Genomic_DNA"/>
</dbReference>